<dbReference type="Proteomes" id="UP000249634">
    <property type="component" value="Chromosome 1"/>
</dbReference>
<proteinExistence type="predicted"/>
<accession>A0A2X3WJ42</accession>
<evidence type="ECO:0000313" key="2">
    <source>
        <dbReference type="Proteomes" id="UP000249634"/>
    </source>
</evidence>
<evidence type="ECO:0000313" key="1">
    <source>
        <dbReference type="EMBL" id="SQF23991.1"/>
    </source>
</evidence>
<reference evidence="1 2" key="1">
    <citation type="submission" date="2018-06" db="EMBL/GenBank/DDBJ databases">
        <authorList>
            <consortium name="Pathogen Informatics"/>
            <person name="Doyle S."/>
        </authorList>
    </citation>
    <scope>NUCLEOTIDE SEQUENCE [LARGE SCALE GENOMIC DNA]</scope>
    <source>
        <strain evidence="1 2">NCTC12958</strain>
    </source>
</reference>
<dbReference type="EMBL" id="LS483339">
    <property type="protein sequence ID" value="SQF23991.1"/>
    <property type="molecule type" value="Genomic_DNA"/>
</dbReference>
<name>A0A2X3WJ42_STRTR</name>
<protein>
    <submittedName>
        <fullName evidence="1">Uncharacterized protein</fullName>
    </submittedName>
</protein>
<sequence length="55" mass="5992">MSKKIYHQVAVALAIISIILAVGLLIWGERGTIFFAIIPLLIAGLVERMGKQGEE</sequence>
<dbReference type="RefSeq" id="WP_020992799.1">
    <property type="nucleotide sequence ID" value="NZ_BPPS01000013.1"/>
</dbReference>
<gene>
    <name evidence="1" type="ORF">NCTC12958_00155</name>
</gene>
<dbReference type="AlphaFoldDB" id="A0A2X3WJ42"/>
<organism evidence="1 2">
    <name type="scientific">Streptococcus thermophilus</name>
    <dbReference type="NCBI Taxonomy" id="1308"/>
    <lineage>
        <taxon>Bacteria</taxon>
        <taxon>Bacillati</taxon>
        <taxon>Bacillota</taxon>
        <taxon>Bacilli</taxon>
        <taxon>Lactobacillales</taxon>
        <taxon>Streptococcaceae</taxon>
        <taxon>Streptococcus</taxon>
    </lineage>
</organism>